<feature type="compositionally biased region" description="Acidic residues" evidence="1">
    <location>
        <begin position="177"/>
        <end position="192"/>
    </location>
</feature>
<feature type="domain" description="DUF6830" evidence="2">
    <location>
        <begin position="225"/>
        <end position="363"/>
    </location>
</feature>
<evidence type="ECO:0000259" key="2">
    <source>
        <dbReference type="Pfam" id="PF20722"/>
    </source>
</evidence>
<dbReference type="Pfam" id="PF20722">
    <property type="entry name" value="DUF6830"/>
    <property type="match status" value="1"/>
</dbReference>
<keyword evidence="4" id="KW-1185">Reference proteome</keyword>
<gene>
    <name evidence="3" type="ORF">PAXINDRAFT_16550</name>
</gene>
<proteinExistence type="predicted"/>
<dbReference type="HOGENOM" id="CLU_064991_0_0_1"/>
<evidence type="ECO:0000313" key="4">
    <source>
        <dbReference type="Proteomes" id="UP000053647"/>
    </source>
</evidence>
<sequence>MGKKELDFRYSVLQPVVGLCHFKSRVIAGAAAPSFIIAIRALSDFRYLSQSPIISEATQEKIKNALQEFYDHKKTIIDLGARRGKKNCPLKHWHIPKLELMQSIVPSITAVGSLLQWSADTTEHAHIAVIKDPAEATNNCEYNPQICRFLDRQEKCRLFDHVTRLSTVNETVHKNEDAEDDEEEQEDDEDLDKDNTNPAAVFNELWGSNRQLTNFFWLVSNGRNGPDMWPPCTFLAGSTAVHLNAHPSIPRISIDNVANAFSLPDLRAAFADYYRRDGPSFHDLHTFGHPRRAARNAPLCFDNVEVWHKVQVQQKLFHDPSIVRRTFTINTSPPAGRWKWGRYNTAKFTVDNHQYWPRSGLKGV</sequence>
<protein>
    <recommendedName>
        <fullName evidence="2">DUF6830 domain-containing protein</fullName>
    </recommendedName>
</protein>
<evidence type="ECO:0000256" key="1">
    <source>
        <dbReference type="SAM" id="MobiDB-lite"/>
    </source>
</evidence>
<evidence type="ECO:0000313" key="3">
    <source>
        <dbReference type="EMBL" id="KIJ10464.1"/>
    </source>
</evidence>
<dbReference type="AlphaFoldDB" id="A0A0C9SRH4"/>
<reference evidence="4" key="2">
    <citation type="submission" date="2015-01" db="EMBL/GenBank/DDBJ databases">
        <title>Evolutionary Origins and Diversification of the Mycorrhizal Mutualists.</title>
        <authorList>
            <consortium name="DOE Joint Genome Institute"/>
            <consortium name="Mycorrhizal Genomics Consortium"/>
            <person name="Kohler A."/>
            <person name="Kuo A."/>
            <person name="Nagy L.G."/>
            <person name="Floudas D."/>
            <person name="Copeland A."/>
            <person name="Barry K.W."/>
            <person name="Cichocki N."/>
            <person name="Veneault-Fourrey C."/>
            <person name="LaButti K."/>
            <person name="Lindquist E.A."/>
            <person name="Lipzen A."/>
            <person name="Lundell T."/>
            <person name="Morin E."/>
            <person name="Murat C."/>
            <person name="Riley R."/>
            <person name="Ohm R."/>
            <person name="Sun H."/>
            <person name="Tunlid A."/>
            <person name="Henrissat B."/>
            <person name="Grigoriev I.V."/>
            <person name="Hibbett D.S."/>
            <person name="Martin F."/>
        </authorList>
    </citation>
    <scope>NUCLEOTIDE SEQUENCE [LARGE SCALE GENOMIC DNA]</scope>
    <source>
        <strain evidence="4">ATCC 200175</strain>
    </source>
</reference>
<accession>A0A0C9SRH4</accession>
<dbReference type="OrthoDB" id="3232986at2759"/>
<feature type="region of interest" description="Disordered" evidence="1">
    <location>
        <begin position="170"/>
        <end position="197"/>
    </location>
</feature>
<name>A0A0C9SRH4_PAXIN</name>
<dbReference type="Proteomes" id="UP000053647">
    <property type="component" value="Unassembled WGS sequence"/>
</dbReference>
<dbReference type="EMBL" id="KN819405">
    <property type="protein sequence ID" value="KIJ10464.1"/>
    <property type="molecule type" value="Genomic_DNA"/>
</dbReference>
<dbReference type="InterPro" id="IPR049233">
    <property type="entry name" value="DUF6830"/>
</dbReference>
<reference evidence="3 4" key="1">
    <citation type="submission" date="2014-06" db="EMBL/GenBank/DDBJ databases">
        <authorList>
            <consortium name="DOE Joint Genome Institute"/>
            <person name="Kuo A."/>
            <person name="Kohler A."/>
            <person name="Nagy L.G."/>
            <person name="Floudas D."/>
            <person name="Copeland A."/>
            <person name="Barry K.W."/>
            <person name="Cichocki N."/>
            <person name="Veneault-Fourrey C."/>
            <person name="LaButti K."/>
            <person name="Lindquist E.A."/>
            <person name="Lipzen A."/>
            <person name="Lundell T."/>
            <person name="Morin E."/>
            <person name="Murat C."/>
            <person name="Sun H."/>
            <person name="Tunlid A."/>
            <person name="Henrissat B."/>
            <person name="Grigoriev I.V."/>
            <person name="Hibbett D.S."/>
            <person name="Martin F."/>
            <person name="Nordberg H.P."/>
            <person name="Cantor M.N."/>
            <person name="Hua S.X."/>
        </authorList>
    </citation>
    <scope>NUCLEOTIDE SEQUENCE [LARGE SCALE GENOMIC DNA]</scope>
    <source>
        <strain evidence="3 4">ATCC 200175</strain>
    </source>
</reference>
<organism evidence="3 4">
    <name type="scientific">Paxillus involutus ATCC 200175</name>
    <dbReference type="NCBI Taxonomy" id="664439"/>
    <lineage>
        <taxon>Eukaryota</taxon>
        <taxon>Fungi</taxon>
        <taxon>Dikarya</taxon>
        <taxon>Basidiomycota</taxon>
        <taxon>Agaricomycotina</taxon>
        <taxon>Agaricomycetes</taxon>
        <taxon>Agaricomycetidae</taxon>
        <taxon>Boletales</taxon>
        <taxon>Paxilineae</taxon>
        <taxon>Paxillaceae</taxon>
        <taxon>Paxillus</taxon>
    </lineage>
</organism>